<evidence type="ECO:0000256" key="1">
    <source>
        <dbReference type="SAM" id="MobiDB-lite"/>
    </source>
</evidence>
<dbReference type="Proteomes" id="UP000681722">
    <property type="component" value="Unassembled WGS sequence"/>
</dbReference>
<dbReference type="Proteomes" id="UP000663829">
    <property type="component" value="Unassembled WGS sequence"/>
</dbReference>
<evidence type="ECO:0000313" key="3">
    <source>
        <dbReference type="EMBL" id="CAF1322185.1"/>
    </source>
</evidence>
<reference evidence="3" key="1">
    <citation type="submission" date="2021-02" db="EMBL/GenBank/DDBJ databases">
        <authorList>
            <person name="Nowell W R."/>
        </authorList>
    </citation>
    <scope>NUCLEOTIDE SEQUENCE</scope>
</reference>
<dbReference type="PANTHER" id="PTHR21525:SF9">
    <property type="entry name" value="CHANNEL_COLICIN DOMAIN-CONTAINING PROTEIN"/>
    <property type="match status" value="1"/>
</dbReference>
<gene>
    <name evidence="3" type="ORF">GPM918_LOCUS29528</name>
    <name evidence="4" type="ORF">SRO942_LOCUS30120</name>
</gene>
<dbReference type="OrthoDB" id="10053590at2759"/>
<comment type="caution">
    <text evidence="3">The sequence shown here is derived from an EMBL/GenBank/DDBJ whole genome shotgun (WGS) entry which is preliminary data.</text>
</comment>
<dbReference type="PANTHER" id="PTHR21525">
    <property type="entry name" value="MOTILE SPERM PROTEIN"/>
    <property type="match status" value="1"/>
</dbReference>
<protein>
    <recommendedName>
        <fullName evidence="6">Glycine zipper domain-containing protein</fullName>
    </recommendedName>
</protein>
<keyword evidence="2" id="KW-0812">Transmembrane</keyword>
<feature type="transmembrane region" description="Helical" evidence="2">
    <location>
        <begin position="152"/>
        <end position="177"/>
    </location>
</feature>
<evidence type="ECO:0008006" key="6">
    <source>
        <dbReference type="Google" id="ProtNLM"/>
    </source>
</evidence>
<keyword evidence="2" id="KW-1133">Transmembrane helix</keyword>
<dbReference type="AlphaFoldDB" id="A0A815F7B4"/>
<name>A0A815F7B4_9BILA</name>
<evidence type="ECO:0000313" key="4">
    <source>
        <dbReference type="EMBL" id="CAF4169195.1"/>
    </source>
</evidence>
<dbReference type="EMBL" id="CAJOBC010048423">
    <property type="protein sequence ID" value="CAF4169195.1"/>
    <property type="molecule type" value="Genomic_DNA"/>
</dbReference>
<evidence type="ECO:0000256" key="2">
    <source>
        <dbReference type="SAM" id="Phobius"/>
    </source>
</evidence>
<keyword evidence="2" id="KW-0472">Membrane</keyword>
<organism evidence="3 5">
    <name type="scientific">Didymodactylos carnosus</name>
    <dbReference type="NCBI Taxonomy" id="1234261"/>
    <lineage>
        <taxon>Eukaryota</taxon>
        <taxon>Metazoa</taxon>
        <taxon>Spiralia</taxon>
        <taxon>Gnathifera</taxon>
        <taxon>Rotifera</taxon>
        <taxon>Eurotatoria</taxon>
        <taxon>Bdelloidea</taxon>
        <taxon>Philodinida</taxon>
        <taxon>Philodinidae</taxon>
        <taxon>Didymodactylos</taxon>
    </lineage>
</organism>
<feature type="region of interest" description="Disordered" evidence="1">
    <location>
        <begin position="212"/>
        <end position="246"/>
    </location>
</feature>
<proteinExistence type="predicted"/>
<feature type="transmembrane region" description="Helical" evidence="2">
    <location>
        <begin position="125"/>
        <end position="146"/>
    </location>
</feature>
<accession>A0A815F7B4</accession>
<dbReference type="EMBL" id="CAJNOQ010013467">
    <property type="protein sequence ID" value="CAF1322185.1"/>
    <property type="molecule type" value="Genomic_DNA"/>
</dbReference>
<sequence>MTVDKKFYERFRKELVPQFQSKKLAKSIYHFEGIKSGQFRSLADSKKCEKKSWNSEHVDNFNKNIKSIKILDPKNSTVKNRFLRYLSNNKLKCGMSTLSIIIDGITITLSITEDKNQFGKSTTVTLCNAIGSTVGAAIGAAIGSLIPGIGTIVGGMLGGIIFGFIGTTIGNLFCGLFPEIAEGPGSPEPEYLQFIYSDKENFAIPLSDYNIDEKSGLPMKDYESGQKLNQDYDLHNTSRPPKSDYQ</sequence>
<keyword evidence="5" id="KW-1185">Reference proteome</keyword>
<evidence type="ECO:0000313" key="5">
    <source>
        <dbReference type="Proteomes" id="UP000663829"/>
    </source>
</evidence>